<reference evidence="3" key="1">
    <citation type="submission" date="2021-09" db="EMBL/GenBank/DDBJ databases">
        <title>A high-quality genome of the endoparasitic fungus Hirsutella rhossiliensis with a comparison of Hirsutella genomes reveals transposable elements contributing to genome size variation.</title>
        <authorList>
            <person name="Lin R."/>
            <person name="Jiao Y."/>
            <person name="Sun X."/>
            <person name="Ling J."/>
            <person name="Xie B."/>
            <person name="Cheng X."/>
        </authorList>
    </citation>
    <scope>NUCLEOTIDE SEQUENCE</scope>
    <source>
        <strain evidence="3">HR02</strain>
    </source>
</reference>
<organism evidence="3 4">
    <name type="scientific">Hirsutella rhossiliensis</name>
    <dbReference type="NCBI Taxonomy" id="111463"/>
    <lineage>
        <taxon>Eukaryota</taxon>
        <taxon>Fungi</taxon>
        <taxon>Dikarya</taxon>
        <taxon>Ascomycota</taxon>
        <taxon>Pezizomycotina</taxon>
        <taxon>Sordariomycetes</taxon>
        <taxon>Hypocreomycetidae</taxon>
        <taxon>Hypocreales</taxon>
        <taxon>Ophiocordycipitaceae</taxon>
        <taxon>Hirsutella</taxon>
    </lineage>
</organism>
<dbReference type="SMART" id="SM00516">
    <property type="entry name" value="SEC14"/>
    <property type="match status" value="1"/>
</dbReference>
<accession>A0A9P8MVN7</accession>
<dbReference type="InterPro" id="IPR011074">
    <property type="entry name" value="CRAL/TRIO_N_dom"/>
</dbReference>
<proteinExistence type="predicted"/>
<dbReference type="PANTHER" id="PTHR45657:SF3">
    <property type="entry name" value="TRANSPORTER, PUTATIVE (AFU_ORTHOLOGUE AFUA_5G09260)-RELATED"/>
    <property type="match status" value="1"/>
</dbReference>
<dbReference type="SUPFAM" id="SSF52087">
    <property type="entry name" value="CRAL/TRIO domain"/>
    <property type="match status" value="1"/>
</dbReference>
<dbReference type="Pfam" id="PF00650">
    <property type="entry name" value="CRAL_TRIO"/>
    <property type="match status" value="1"/>
</dbReference>
<dbReference type="Gene3D" id="3.40.525.10">
    <property type="entry name" value="CRAL-TRIO lipid binding domain"/>
    <property type="match status" value="1"/>
</dbReference>
<dbReference type="SUPFAM" id="SSF46938">
    <property type="entry name" value="CRAL/TRIO N-terminal domain"/>
    <property type="match status" value="1"/>
</dbReference>
<dbReference type="GeneID" id="68357373"/>
<dbReference type="Proteomes" id="UP000824596">
    <property type="component" value="Unassembled WGS sequence"/>
</dbReference>
<protein>
    <submittedName>
        <fullName evidence="3">CRAL/TRIO domain-containing protein</fullName>
    </submittedName>
</protein>
<name>A0A9P8MVN7_9HYPO</name>
<dbReference type="EMBL" id="JAIZPD010000009">
    <property type="protein sequence ID" value="KAH0961091.1"/>
    <property type="molecule type" value="Genomic_DNA"/>
</dbReference>
<dbReference type="AlphaFoldDB" id="A0A9P8MVN7"/>
<comment type="caution">
    <text evidence="3">The sequence shown here is derived from an EMBL/GenBank/DDBJ whole genome shotgun (WGS) entry which is preliminary data.</text>
</comment>
<dbReference type="RefSeq" id="XP_044718604.1">
    <property type="nucleotide sequence ID" value="XM_044866715.1"/>
</dbReference>
<feature type="region of interest" description="Disordered" evidence="1">
    <location>
        <begin position="361"/>
        <end position="387"/>
    </location>
</feature>
<dbReference type="Gene3D" id="1.10.8.20">
    <property type="entry name" value="N-terminal domain of phosphatidylinositol transfer protein sec14p"/>
    <property type="match status" value="1"/>
</dbReference>
<dbReference type="InterPro" id="IPR051026">
    <property type="entry name" value="PI/PC_transfer"/>
</dbReference>
<keyword evidence="4" id="KW-1185">Reference proteome</keyword>
<evidence type="ECO:0000259" key="2">
    <source>
        <dbReference type="PROSITE" id="PS50191"/>
    </source>
</evidence>
<dbReference type="OrthoDB" id="30289at2759"/>
<evidence type="ECO:0000313" key="4">
    <source>
        <dbReference type="Proteomes" id="UP000824596"/>
    </source>
</evidence>
<dbReference type="SMART" id="SM01100">
    <property type="entry name" value="CRAL_TRIO_N"/>
    <property type="match status" value="1"/>
</dbReference>
<dbReference type="InterPro" id="IPR036273">
    <property type="entry name" value="CRAL/TRIO_N_dom_sf"/>
</dbReference>
<feature type="domain" description="CRAL-TRIO" evidence="2">
    <location>
        <begin position="112"/>
        <end position="274"/>
    </location>
</feature>
<dbReference type="InterPro" id="IPR036865">
    <property type="entry name" value="CRAL-TRIO_dom_sf"/>
</dbReference>
<dbReference type="PROSITE" id="PS50191">
    <property type="entry name" value="CRAL_TRIO"/>
    <property type="match status" value="1"/>
</dbReference>
<dbReference type="PANTHER" id="PTHR45657">
    <property type="entry name" value="CRAL-TRIO DOMAIN-CONTAINING PROTEIN YKL091C-RELATED"/>
    <property type="match status" value="1"/>
</dbReference>
<gene>
    <name evidence="3" type="ORF">HRG_08244</name>
</gene>
<evidence type="ECO:0000256" key="1">
    <source>
        <dbReference type="SAM" id="MobiDB-lite"/>
    </source>
</evidence>
<evidence type="ECO:0000313" key="3">
    <source>
        <dbReference type="EMBL" id="KAH0961091.1"/>
    </source>
</evidence>
<dbReference type="InterPro" id="IPR001251">
    <property type="entry name" value="CRAL-TRIO_dom"/>
</dbReference>
<sequence>MWSIASRRASPAERPPRHPQGHVGHLTSAQDEALEQLKKLMEEHGLWDRGPSTTHDDATLVRFLRARRWIVQDAAKQFKETQEWRNSIDLDHLYQTIDVDIWDRTRWMVFQWTGRRDRHGHPIYLFDLGAIEVSNVYGCERLLNDSDILGSRRTMPPCTHVPGRTHPDVPVTMVTGIVDVSGFSFKTFWSLYSHAYMLCRLFFGHYPETVSRMFLAGASPVFSIIWNYVRRWIDPVSSAKIVILRPDEVKAALEAVIDSRDIPVKYGGELDFAYGQQPALDPAIDSLLDWEPGFDKFPICPVLWEDTDDGERIACFTCGTKDGQPRRQRVCTMRKMRPGDDDARASVAVVSPAGDKLELAGAEQPQQKLNGHISVIPPAAKENATSE</sequence>
<dbReference type="Pfam" id="PF03765">
    <property type="entry name" value="CRAL_TRIO_N"/>
    <property type="match status" value="1"/>
</dbReference>
<dbReference type="CDD" id="cd00170">
    <property type="entry name" value="SEC14"/>
    <property type="match status" value="1"/>
</dbReference>
<feature type="region of interest" description="Disordered" evidence="1">
    <location>
        <begin position="1"/>
        <end position="24"/>
    </location>
</feature>